<dbReference type="HOGENOM" id="CLU_172337_0_0_4"/>
<organism evidence="1 2">
    <name type="scientific">Comamonas testosteroni TK102</name>
    <dbReference type="NCBI Taxonomy" id="1392005"/>
    <lineage>
        <taxon>Bacteria</taxon>
        <taxon>Pseudomonadati</taxon>
        <taxon>Pseudomonadota</taxon>
        <taxon>Betaproteobacteria</taxon>
        <taxon>Burkholderiales</taxon>
        <taxon>Comamonadaceae</taxon>
        <taxon>Comamonas</taxon>
    </lineage>
</organism>
<protein>
    <submittedName>
        <fullName evidence="1">Uncharacterized protein</fullName>
    </submittedName>
</protein>
<dbReference type="RefSeq" id="WP_043371460.1">
    <property type="nucleotide sequence ID" value="NZ_CP006704.1"/>
</dbReference>
<dbReference type="AlphaFoldDB" id="A0A076PG47"/>
<evidence type="ECO:0000313" key="1">
    <source>
        <dbReference type="EMBL" id="AIJ45729.1"/>
    </source>
</evidence>
<dbReference type="Proteomes" id="UP000028782">
    <property type="component" value="Chromosome"/>
</dbReference>
<sequence>MQHQYVILTDKDGQFRTELCEGLIPVESYDYLFYGKRRARFVIAELLHPVRVTLIEETPPFVRNLVPSKFLPCFTSVQAARDELQQLISFGHIDAQLCRVDASAKATS</sequence>
<dbReference type="EMBL" id="CP006704">
    <property type="protein sequence ID" value="AIJ45729.1"/>
    <property type="molecule type" value="Genomic_DNA"/>
</dbReference>
<dbReference type="KEGG" id="ctes:O987_07915"/>
<reference evidence="1 2" key="1">
    <citation type="journal article" date="2014" name="Genome Announc.">
        <title>Complete Genome Sequence of Polychlorinated Biphenyl Degrader Comamonas testosteroni TK102 (NBRC 109938).</title>
        <authorList>
            <person name="Fukuda K."/>
            <person name="Hosoyama A."/>
            <person name="Tsuchikane K."/>
            <person name="Ohji S."/>
            <person name="Yamazoe A."/>
            <person name="Fujita N."/>
            <person name="Shintani M."/>
            <person name="Kimbara K."/>
        </authorList>
    </citation>
    <scope>NUCLEOTIDE SEQUENCE [LARGE SCALE GENOMIC DNA]</scope>
    <source>
        <strain evidence="1">TK102</strain>
    </source>
</reference>
<gene>
    <name evidence="1" type="ORF">O987_07915</name>
</gene>
<evidence type="ECO:0000313" key="2">
    <source>
        <dbReference type="Proteomes" id="UP000028782"/>
    </source>
</evidence>
<name>A0A076PG47_COMTE</name>
<accession>A0A076PG47</accession>
<proteinExistence type="predicted"/>